<feature type="compositionally biased region" description="Polar residues" evidence="1">
    <location>
        <begin position="69"/>
        <end position="83"/>
    </location>
</feature>
<evidence type="ECO:0000256" key="1">
    <source>
        <dbReference type="SAM" id="MobiDB-lite"/>
    </source>
</evidence>
<evidence type="ECO:0000313" key="3">
    <source>
        <dbReference type="EMBL" id="KAJ9142582.1"/>
    </source>
</evidence>
<sequence length="160" mass="17361">MNPFQDLLPVYSSRPGTARADRKANNDTTEPQPRPAHEFQDIELRDFAPGNHNRNNHRQILAPAPAPTPSISGRTVNTANSHANAPVPSHDLEAGRPRRRRRRRWGATDDNDATPATCASHCAASVFMVVLLALCILCFIGLAVAIRGGPFQRPEGTGGL</sequence>
<dbReference type="EMBL" id="JANBVN010000120">
    <property type="protein sequence ID" value="KAJ9142582.1"/>
    <property type="molecule type" value="Genomic_DNA"/>
</dbReference>
<keyword evidence="2" id="KW-0812">Transmembrane</keyword>
<protein>
    <submittedName>
        <fullName evidence="3">Uncharacterized protein</fullName>
    </submittedName>
</protein>
<evidence type="ECO:0000256" key="2">
    <source>
        <dbReference type="SAM" id="Phobius"/>
    </source>
</evidence>
<feature type="transmembrane region" description="Helical" evidence="2">
    <location>
        <begin position="124"/>
        <end position="146"/>
    </location>
</feature>
<keyword evidence="2" id="KW-1133">Transmembrane helix</keyword>
<feature type="compositionally biased region" description="Basic and acidic residues" evidence="1">
    <location>
        <begin position="35"/>
        <end position="46"/>
    </location>
</feature>
<keyword evidence="4" id="KW-1185">Reference proteome</keyword>
<evidence type="ECO:0000313" key="4">
    <source>
        <dbReference type="Proteomes" id="UP001174691"/>
    </source>
</evidence>
<dbReference type="AlphaFoldDB" id="A0AA38R937"/>
<accession>A0AA38R937</accession>
<keyword evidence="2" id="KW-0472">Membrane</keyword>
<name>A0AA38R937_9PEZI</name>
<feature type="region of interest" description="Disordered" evidence="1">
    <location>
        <begin position="1"/>
        <end position="114"/>
    </location>
</feature>
<reference evidence="3" key="1">
    <citation type="submission" date="2022-07" db="EMBL/GenBank/DDBJ databases">
        <title>Fungi with potential for degradation of polypropylene.</title>
        <authorList>
            <person name="Gostincar C."/>
        </authorList>
    </citation>
    <scope>NUCLEOTIDE SEQUENCE</scope>
    <source>
        <strain evidence="3">EXF-13287</strain>
    </source>
</reference>
<gene>
    <name evidence="3" type="ORF">NKR19_g7153</name>
</gene>
<organism evidence="3 4">
    <name type="scientific">Coniochaeta hoffmannii</name>
    <dbReference type="NCBI Taxonomy" id="91930"/>
    <lineage>
        <taxon>Eukaryota</taxon>
        <taxon>Fungi</taxon>
        <taxon>Dikarya</taxon>
        <taxon>Ascomycota</taxon>
        <taxon>Pezizomycotina</taxon>
        <taxon>Sordariomycetes</taxon>
        <taxon>Sordariomycetidae</taxon>
        <taxon>Coniochaetales</taxon>
        <taxon>Coniochaetaceae</taxon>
        <taxon>Coniochaeta</taxon>
    </lineage>
</organism>
<proteinExistence type="predicted"/>
<comment type="caution">
    <text evidence="3">The sequence shown here is derived from an EMBL/GenBank/DDBJ whole genome shotgun (WGS) entry which is preliminary data.</text>
</comment>
<dbReference type="Proteomes" id="UP001174691">
    <property type="component" value="Unassembled WGS sequence"/>
</dbReference>